<keyword evidence="2" id="KW-0472">Membrane</keyword>
<proteinExistence type="predicted"/>
<dbReference type="EMBL" id="CAJZCX010000017">
    <property type="protein sequence ID" value="CAG9485294.1"/>
    <property type="molecule type" value="Genomic_DNA"/>
</dbReference>
<evidence type="ECO:0000313" key="3">
    <source>
        <dbReference type="EMBL" id="CAG9485294.1"/>
    </source>
</evidence>
<comment type="caution">
    <text evidence="3">The sequence shown here is derived from an EMBL/GenBank/DDBJ whole genome shotgun (WGS) entry which is preliminary data.</text>
</comment>
<dbReference type="AlphaFoldDB" id="A0A8S4HHE6"/>
<dbReference type="Proteomes" id="UP000779233">
    <property type="component" value="Unassembled WGS sequence"/>
</dbReference>
<gene>
    <name evidence="3" type="ORF">PVW1_000006500</name>
</gene>
<reference evidence="3" key="1">
    <citation type="submission" date="2021-09" db="EMBL/GenBank/DDBJ databases">
        <authorList>
            <consortium name="Pathogen Informatics"/>
        </authorList>
    </citation>
    <scope>NUCLEOTIDE SEQUENCE</scope>
    <source>
        <strain evidence="3">PvW1</strain>
    </source>
</reference>
<organism evidence="3 4">
    <name type="scientific">Plasmodium vivax</name>
    <name type="common">malaria parasite P. vivax</name>
    <dbReference type="NCBI Taxonomy" id="5855"/>
    <lineage>
        <taxon>Eukaryota</taxon>
        <taxon>Sar</taxon>
        <taxon>Alveolata</taxon>
        <taxon>Apicomplexa</taxon>
        <taxon>Aconoidasida</taxon>
        <taxon>Haemosporida</taxon>
        <taxon>Plasmodiidae</taxon>
        <taxon>Plasmodium</taxon>
        <taxon>Plasmodium (Plasmodium)</taxon>
    </lineage>
</organism>
<evidence type="ECO:0000256" key="2">
    <source>
        <dbReference type="SAM" id="Phobius"/>
    </source>
</evidence>
<name>A0A8S4HHE6_PLAVI</name>
<sequence length="461" mass="52480">MTTKETNDTYFNYKDYAEKKEKFSDKLKNKEYKEEFIEKTIKELKGKSEYANLFRDIFIKLQKLLNQDGILGWGGKEKGCKYINFVLNKDLTKFNSIIYNEATFQLFKDFEDKFREHKRREDHICDLYYISDDIYNNMNTLYNIYDEFTSLYPNINSIPDCKNLSAFVFLLNDYVKVINNNKSIILKNKLNEFINEIKKHKWATNEVCENKLSHVTPLKPDPPVETKVIISPNPGSPLQSTSISSSDSQSVSDDERSLHTNGLESLKTQSPSGKELAKDTMSHNGPLLSTETQENSVTLHTTEKVQSREALQPTGLISPRTRKSTLEAEYAQQKEYIGNAFPSKRQPYPAVSVQQGVLEIPNIENDTLEEKGYLRTVTDAVSGFMKDVEPAPILGVSGGMGALFLLFKYTPVGSFFGGRRRRFRQIPSSFGGFTPGDFANIQEYGGGYVGYNPMDINPLAE</sequence>
<feature type="compositionally biased region" description="Low complexity" evidence="1">
    <location>
        <begin position="240"/>
        <end position="251"/>
    </location>
</feature>
<feature type="transmembrane region" description="Helical" evidence="2">
    <location>
        <begin position="393"/>
        <end position="416"/>
    </location>
</feature>
<dbReference type="VEuPathDB" id="PlasmoDB:PVPAM_110061100"/>
<keyword evidence="2" id="KW-0812">Transmembrane</keyword>
<evidence type="ECO:0000256" key="1">
    <source>
        <dbReference type="SAM" id="MobiDB-lite"/>
    </source>
</evidence>
<evidence type="ECO:0000313" key="4">
    <source>
        <dbReference type="Proteomes" id="UP000779233"/>
    </source>
</evidence>
<feature type="region of interest" description="Disordered" evidence="1">
    <location>
        <begin position="214"/>
        <end position="294"/>
    </location>
</feature>
<accession>A0A8S4HHE6</accession>
<keyword evidence="2" id="KW-1133">Transmembrane helix</keyword>
<protein>
    <submittedName>
        <fullName evidence="3">(malaria parasite P. vivax) hypothetical protein</fullName>
    </submittedName>
</protein>
<feature type="compositionally biased region" description="Polar residues" evidence="1">
    <location>
        <begin position="259"/>
        <end position="272"/>
    </location>
</feature>